<sequence>MLVSVSQILVAVVLASANLALGAPTSNELAAPAGMGHIEAYSGFDA</sequence>
<accession>A0A2S7YFF9</accession>
<feature type="chain" id="PRO_5015521973" evidence="1">
    <location>
        <begin position="23"/>
        <end position="46"/>
    </location>
</feature>
<dbReference type="Proteomes" id="UP000237441">
    <property type="component" value="Unassembled WGS sequence"/>
</dbReference>
<name>A0A2S7YFF9_BEABA</name>
<organism evidence="2 3">
    <name type="scientific">Beauveria bassiana</name>
    <name type="common">White muscardine disease fungus</name>
    <name type="synonym">Tritirachium shiotae</name>
    <dbReference type="NCBI Taxonomy" id="176275"/>
    <lineage>
        <taxon>Eukaryota</taxon>
        <taxon>Fungi</taxon>
        <taxon>Dikarya</taxon>
        <taxon>Ascomycota</taxon>
        <taxon>Pezizomycotina</taxon>
        <taxon>Sordariomycetes</taxon>
        <taxon>Hypocreomycetidae</taxon>
        <taxon>Hypocreales</taxon>
        <taxon>Cordycipitaceae</taxon>
        <taxon>Beauveria</taxon>
    </lineage>
</organism>
<evidence type="ECO:0000313" key="3">
    <source>
        <dbReference type="Proteomes" id="UP000237441"/>
    </source>
</evidence>
<dbReference type="EMBL" id="JRHA01000005">
    <property type="protein sequence ID" value="PQK14931.1"/>
    <property type="molecule type" value="Genomic_DNA"/>
</dbReference>
<gene>
    <name evidence="2" type="ORF">BB8028_0005g04490</name>
</gene>
<protein>
    <submittedName>
        <fullName evidence="2">Uncharacterized protein</fullName>
    </submittedName>
</protein>
<proteinExistence type="predicted"/>
<evidence type="ECO:0000313" key="2">
    <source>
        <dbReference type="EMBL" id="PQK14931.1"/>
    </source>
</evidence>
<reference evidence="2 3" key="1">
    <citation type="submission" date="2016-07" db="EMBL/GenBank/DDBJ databases">
        <title>Comparative genomics of the entomopathogenic fungus Beauveria bassiana.</title>
        <authorList>
            <person name="Valero Jimenez C.A."/>
            <person name="Zwaan B.J."/>
            <person name="Van Kan J.A."/>
            <person name="Takken W."/>
            <person name="Debets A.J."/>
            <person name="Schoustra S.E."/>
            <person name="Koenraadt C.J."/>
        </authorList>
    </citation>
    <scope>NUCLEOTIDE SEQUENCE [LARGE SCALE GENOMIC DNA]</scope>
    <source>
        <strain evidence="2 3">ARSEF 8028</strain>
    </source>
</reference>
<comment type="caution">
    <text evidence="2">The sequence shown here is derived from an EMBL/GenBank/DDBJ whole genome shotgun (WGS) entry which is preliminary data.</text>
</comment>
<evidence type="ECO:0000256" key="1">
    <source>
        <dbReference type="SAM" id="SignalP"/>
    </source>
</evidence>
<keyword evidence="1" id="KW-0732">Signal</keyword>
<feature type="signal peptide" evidence="1">
    <location>
        <begin position="1"/>
        <end position="22"/>
    </location>
</feature>
<dbReference type="AlphaFoldDB" id="A0A2S7YFF9"/>